<proteinExistence type="predicted"/>
<name>A0ABT0TM63_9FLAO</name>
<protein>
    <submittedName>
        <fullName evidence="2">Uncharacterized protein</fullName>
    </submittedName>
</protein>
<sequence>MRTYFFRLGFLSLLILSSSSLFSKTIADSTVVFEDDKIYILDFGGGSIDLRYKNGYKAKDLNYKYQIRLFYDNPIFLGSEKKETVEKKGVENVKKSYLAPALKYQKENFFNDLDIEPSQIKIITKEENNIMHFYYLRAHRVNECKDGISSYFWCNEEVKEKFYAEVNINDEEIYFKEFKTKPDRF</sequence>
<comment type="caution">
    <text evidence="2">The sequence shown here is derived from an EMBL/GenBank/DDBJ whole genome shotgun (WGS) entry which is preliminary data.</text>
</comment>
<accession>A0ABT0TM63</accession>
<evidence type="ECO:0000313" key="2">
    <source>
        <dbReference type="EMBL" id="MCL9808396.1"/>
    </source>
</evidence>
<dbReference type="RefSeq" id="WP_250591519.1">
    <property type="nucleotide sequence ID" value="NZ_JAMLJM010000002.1"/>
</dbReference>
<keyword evidence="3" id="KW-1185">Reference proteome</keyword>
<evidence type="ECO:0000313" key="3">
    <source>
        <dbReference type="Proteomes" id="UP001317191"/>
    </source>
</evidence>
<keyword evidence="1" id="KW-0732">Signal</keyword>
<feature type="signal peptide" evidence="1">
    <location>
        <begin position="1"/>
        <end position="23"/>
    </location>
</feature>
<organism evidence="2 3">
    <name type="scientific">Flavobacterium luminosum</name>
    <dbReference type="NCBI Taxonomy" id="2949086"/>
    <lineage>
        <taxon>Bacteria</taxon>
        <taxon>Pseudomonadati</taxon>
        <taxon>Bacteroidota</taxon>
        <taxon>Flavobacteriia</taxon>
        <taxon>Flavobacteriales</taxon>
        <taxon>Flavobacteriaceae</taxon>
        <taxon>Flavobacterium</taxon>
    </lineage>
</organism>
<evidence type="ECO:0000256" key="1">
    <source>
        <dbReference type="SAM" id="SignalP"/>
    </source>
</evidence>
<reference evidence="2 3" key="1">
    <citation type="submission" date="2022-05" db="EMBL/GenBank/DDBJ databases">
        <title>Flavobacterium sp., isolated from activated sludge.</title>
        <authorList>
            <person name="Ran Q."/>
        </authorList>
    </citation>
    <scope>NUCLEOTIDE SEQUENCE [LARGE SCALE GENOMIC DNA]</scope>
    <source>
        <strain evidence="2 3">HXWNR70</strain>
    </source>
</reference>
<gene>
    <name evidence="2" type="ORF">NAT50_03395</name>
</gene>
<dbReference type="Proteomes" id="UP001317191">
    <property type="component" value="Unassembled WGS sequence"/>
</dbReference>
<dbReference type="EMBL" id="JAMLJM010000002">
    <property type="protein sequence ID" value="MCL9808396.1"/>
    <property type="molecule type" value="Genomic_DNA"/>
</dbReference>
<feature type="chain" id="PRO_5046742864" evidence="1">
    <location>
        <begin position="24"/>
        <end position="185"/>
    </location>
</feature>